<comment type="caution">
    <text evidence="13">The sequence shown here is derived from an EMBL/GenBank/DDBJ whole genome shotgun (WGS) entry which is preliminary data.</text>
</comment>
<evidence type="ECO:0000256" key="1">
    <source>
        <dbReference type="ARBA" id="ARBA00001933"/>
    </source>
</evidence>
<dbReference type="InterPro" id="IPR049316">
    <property type="entry name" value="GDC-P_C"/>
</dbReference>
<gene>
    <name evidence="8" type="primary">gcvP</name>
    <name evidence="13" type="ORF">LY71_11314</name>
</gene>
<dbReference type="Gene3D" id="3.40.640.10">
    <property type="entry name" value="Type I PLP-dependent aspartate aminotransferase-like (Major domain)"/>
    <property type="match status" value="2"/>
</dbReference>
<dbReference type="Pfam" id="PF02347">
    <property type="entry name" value="GDC-P"/>
    <property type="match status" value="2"/>
</dbReference>
<name>A0A2T0TPD6_9ACTN</name>
<dbReference type="RefSeq" id="WP_106279522.1">
    <property type="nucleotide sequence ID" value="NZ_PVTG01000013.1"/>
</dbReference>
<evidence type="ECO:0000313" key="13">
    <source>
        <dbReference type="EMBL" id="PRY47513.1"/>
    </source>
</evidence>
<comment type="subunit">
    <text evidence="4 8">The glycine cleavage system is composed of four proteins: P, T, L and H.</text>
</comment>
<dbReference type="Proteomes" id="UP000239210">
    <property type="component" value="Unassembled WGS sequence"/>
</dbReference>
<keyword evidence="14" id="KW-1185">Reference proteome</keyword>
<sequence length="997" mass="104811">MADAAAGPLPSLSALSPAGSFAARHIGPRADETAAMLETVGFDSLRSLVDATVPEVVRDRDDLTLPPAADEAAVLAELRERAAANEVSVPMIGLGYSGTVTPAVIQRSILENPAWYTAYTPYQPEISQGRLEALLNFQTMVADLTGLPVAGASMLDEATAAAEAMTLVRRAGRARAGAVFVVDADTLPQTLAVLETRAEPLGIGLHVADLSQGWPNDLPEAGAFGVLVSYPGASGAVRDHRALAQAAHAAGAAVVVAADVLALTLLEAPGEWGADVACGSTQRFGVPLGYGGPHAGYLSVREGLARQLPGRLVGVSVDADGDVAYRLALQTREQHIRREKATSNICTAQVLLAVMAGTYAVYHGPEGLTAIAARVHRSALALAGWLRAGGVEVVHDAFFDTVQARVPGRADEVVVAAAARRIDLRRVDADTVAVACDETTTPAVLREVAAAFGVAADDAALDDDGPDALPDALRRRTPFLTHPVFSAHRSETALMRYLRALSDKDLALDRTMIPLGSCTMKLNSAVEMAAITWPEFAGLHPFAPAGRARGYRRLIDELCTWLAEITGYAAVSVQPNAGSQGEFAGLLAIRGYHRSRGEEHRDVCLIPSSAHGTNAASAVMAGMRVVVVACDEAGNVDLADLRAKVDQHAVRLAAIMVTYPSTHGVFETDIRDICAAVHDAGGQVYVDGANLNAMVGLARPGRFGSDVSHLNLHKTFCIPHGGGGPGVGPIGVREHLVPFLPGHPLVDTGGQGPAVSGAPWGSAGILPISWAYLRLMGPDGLRRATEHAVLGANYLAARLREHFPVLYTGAGGLVAHECILDLRPLTRATGITNDDVAKRLVDFGFHAPTMSFPVAGTLMVEPTESEDKDELDRFVEAMVTIRGEIEQVATGGYDREDNPLRNAPHTLKMLAGDWDRPYDRAAAVFPVSSLTTRGYLAPVRRIDQAFGDRNLVCSCPPPEAFAEPEPAHAPQTHVPDRGEGAPDDLGTAADVVGAGQA</sequence>
<dbReference type="InterPro" id="IPR020581">
    <property type="entry name" value="GDC_P"/>
</dbReference>
<keyword evidence="6 8" id="KW-0560">Oxidoreductase</keyword>
<feature type="domain" description="Glycine dehydrogenase C-terminal" evidence="12">
    <location>
        <begin position="784"/>
        <end position="905"/>
    </location>
</feature>
<dbReference type="GO" id="GO:0030170">
    <property type="term" value="F:pyridoxal phosphate binding"/>
    <property type="evidence" value="ECO:0007669"/>
    <property type="project" value="TreeGrafter"/>
</dbReference>
<evidence type="ECO:0000256" key="6">
    <source>
        <dbReference type="ARBA" id="ARBA00023002"/>
    </source>
</evidence>
<dbReference type="PANTHER" id="PTHR11773:SF1">
    <property type="entry name" value="GLYCINE DEHYDROGENASE (DECARBOXYLATING), MITOCHONDRIAL"/>
    <property type="match status" value="1"/>
</dbReference>
<dbReference type="GO" id="GO:0019464">
    <property type="term" value="P:glycine decarboxylation via glycine cleavage system"/>
    <property type="evidence" value="ECO:0007669"/>
    <property type="project" value="UniProtKB-UniRule"/>
</dbReference>
<evidence type="ECO:0000256" key="4">
    <source>
        <dbReference type="ARBA" id="ARBA00011690"/>
    </source>
</evidence>
<evidence type="ECO:0000256" key="5">
    <source>
        <dbReference type="ARBA" id="ARBA00022898"/>
    </source>
</evidence>
<comment type="function">
    <text evidence="2 8">The glycine cleavage system catalyzes the degradation of glycine. The P protein binds the alpha-amino group of glycine through its pyridoxal phosphate cofactor; CO(2) is released and the remaining methylamine moiety is then transferred to the lipoamide cofactor of the H protein.</text>
</comment>
<feature type="region of interest" description="Disordered" evidence="10">
    <location>
        <begin position="958"/>
        <end position="997"/>
    </location>
</feature>
<feature type="domain" description="Glycine cleavage system P-protein N-terminal" evidence="11">
    <location>
        <begin position="24"/>
        <end position="450"/>
    </location>
</feature>
<dbReference type="HAMAP" id="MF_00711">
    <property type="entry name" value="GcvP"/>
    <property type="match status" value="1"/>
</dbReference>
<comment type="similarity">
    <text evidence="3 8">Belongs to the GcvP family.</text>
</comment>
<accession>A0A2T0TPD6</accession>
<comment type="cofactor">
    <cofactor evidence="1 8 9">
        <name>pyridoxal 5'-phosphate</name>
        <dbReference type="ChEBI" id="CHEBI:597326"/>
    </cofactor>
</comment>
<dbReference type="EC" id="1.4.4.2" evidence="8"/>
<evidence type="ECO:0000256" key="3">
    <source>
        <dbReference type="ARBA" id="ARBA00010756"/>
    </source>
</evidence>
<dbReference type="OrthoDB" id="9801272at2"/>
<evidence type="ECO:0000256" key="9">
    <source>
        <dbReference type="PIRSR" id="PIRSR603437-50"/>
    </source>
</evidence>
<reference evidence="13 14" key="1">
    <citation type="submission" date="2018-03" db="EMBL/GenBank/DDBJ databases">
        <title>Genomic Encyclopedia of Archaeal and Bacterial Type Strains, Phase II (KMG-II): from individual species to whole genera.</title>
        <authorList>
            <person name="Goeker M."/>
        </authorList>
    </citation>
    <scope>NUCLEOTIDE SEQUENCE [LARGE SCALE GENOMIC DNA]</scope>
    <source>
        <strain evidence="13 14">DSM 45416</strain>
    </source>
</reference>
<evidence type="ECO:0000256" key="7">
    <source>
        <dbReference type="ARBA" id="ARBA00049026"/>
    </source>
</evidence>
<dbReference type="CDD" id="cd00613">
    <property type="entry name" value="GDC-P"/>
    <property type="match status" value="1"/>
</dbReference>
<evidence type="ECO:0000259" key="11">
    <source>
        <dbReference type="Pfam" id="PF02347"/>
    </source>
</evidence>
<comment type="catalytic activity">
    <reaction evidence="7 8">
        <text>N(6)-[(R)-lipoyl]-L-lysyl-[glycine-cleavage complex H protein] + glycine + H(+) = N(6)-[(R)-S(8)-aminomethyldihydrolipoyl]-L-lysyl-[glycine-cleavage complex H protein] + CO2</text>
        <dbReference type="Rhea" id="RHEA:24304"/>
        <dbReference type="Rhea" id="RHEA-COMP:10494"/>
        <dbReference type="Rhea" id="RHEA-COMP:10495"/>
        <dbReference type="ChEBI" id="CHEBI:15378"/>
        <dbReference type="ChEBI" id="CHEBI:16526"/>
        <dbReference type="ChEBI" id="CHEBI:57305"/>
        <dbReference type="ChEBI" id="CHEBI:83099"/>
        <dbReference type="ChEBI" id="CHEBI:83143"/>
        <dbReference type="EC" id="1.4.4.2"/>
    </reaction>
</comment>
<dbReference type="NCBIfam" id="TIGR00461">
    <property type="entry name" value="gcvP"/>
    <property type="match status" value="1"/>
</dbReference>
<keyword evidence="5 8" id="KW-0663">Pyridoxal phosphate</keyword>
<dbReference type="Pfam" id="PF21478">
    <property type="entry name" value="GcvP2_C"/>
    <property type="match status" value="1"/>
</dbReference>
<dbReference type="SUPFAM" id="SSF53383">
    <property type="entry name" value="PLP-dependent transferases"/>
    <property type="match status" value="2"/>
</dbReference>
<proteinExistence type="inferred from homology"/>
<evidence type="ECO:0000259" key="12">
    <source>
        <dbReference type="Pfam" id="PF21478"/>
    </source>
</evidence>
<evidence type="ECO:0000313" key="14">
    <source>
        <dbReference type="Proteomes" id="UP000239210"/>
    </source>
</evidence>
<dbReference type="FunFam" id="3.40.640.10:FF:000007">
    <property type="entry name" value="glycine dehydrogenase (Decarboxylating), mitochondrial"/>
    <property type="match status" value="1"/>
</dbReference>
<dbReference type="GO" id="GO:0005960">
    <property type="term" value="C:glycine cleavage complex"/>
    <property type="evidence" value="ECO:0007669"/>
    <property type="project" value="TreeGrafter"/>
</dbReference>
<evidence type="ECO:0000256" key="2">
    <source>
        <dbReference type="ARBA" id="ARBA00003788"/>
    </source>
</evidence>
<protein>
    <recommendedName>
        <fullName evidence="8">Glycine dehydrogenase (decarboxylating)</fullName>
        <ecNumber evidence="8">1.4.4.2</ecNumber>
    </recommendedName>
    <alternativeName>
        <fullName evidence="8">Glycine cleavage system P-protein</fullName>
    </alternativeName>
    <alternativeName>
        <fullName evidence="8">Glycine decarboxylase</fullName>
    </alternativeName>
    <alternativeName>
        <fullName evidence="8">Glycine dehydrogenase (aminomethyl-transferring)</fullName>
    </alternativeName>
</protein>
<dbReference type="AlphaFoldDB" id="A0A2T0TPD6"/>
<feature type="modified residue" description="N6-(pyridoxal phosphate)lysine" evidence="8 9">
    <location>
        <position position="714"/>
    </location>
</feature>
<dbReference type="InterPro" id="IPR049315">
    <property type="entry name" value="GDC-P_N"/>
</dbReference>
<feature type="domain" description="Glycine cleavage system P-protein N-terminal" evidence="11">
    <location>
        <begin position="467"/>
        <end position="743"/>
    </location>
</feature>
<dbReference type="PANTHER" id="PTHR11773">
    <property type="entry name" value="GLYCINE DEHYDROGENASE, DECARBOXYLATING"/>
    <property type="match status" value="1"/>
</dbReference>
<organism evidence="13 14">
    <name type="scientific">Geodermatophilus tzadiensis</name>
    <dbReference type="NCBI Taxonomy" id="1137988"/>
    <lineage>
        <taxon>Bacteria</taxon>
        <taxon>Bacillati</taxon>
        <taxon>Actinomycetota</taxon>
        <taxon>Actinomycetes</taxon>
        <taxon>Geodermatophilales</taxon>
        <taxon>Geodermatophilaceae</taxon>
        <taxon>Geodermatophilus</taxon>
    </lineage>
</organism>
<dbReference type="GO" id="GO:0016594">
    <property type="term" value="F:glycine binding"/>
    <property type="evidence" value="ECO:0007669"/>
    <property type="project" value="TreeGrafter"/>
</dbReference>
<evidence type="ECO:0000256" key="8">
    <source>
        <dbReference type="HAMAP-Rule" id="MF_00711"/>
    </source>
</evidence>
<dbReference type="InterPro" id="IPR015424">
    <property type="entry name" value="PyrdxlP-dep_Trfase"/>
</dbReference>
<dbReference type="Gene3D" id="3.90.1150.10">
    <property type="entry name" value="Aspartate Aminotransferase, domain 1"/>
    <property type="match status" value="2"/>
</dbReference>
<feature type="compositionally biased region" description="Low complexity" evidence="10">
    <location>
        <begin position="960"/>
        <end position="970"/>
    </location>
</feature>
<dbReference type="InterPro" id="IPR003437">
    <property type="entry name" value="GcvP"/>
</dbReference>
<dbReference type="FunFam" id="3.40.640.10:FF:000005">
    <property type="entry name" value="Glycine dehydrogenase (decarboxylating), mitochondrial"/>
    <property type="match status" value="1"/>
</dbReference>
<dbReference type="InterPro" id="IPR015421">
    <property type="entry name" value="PyrdxlP-dep_Trfase_major"/>
</dbReference>
<dbReference type="NCBIfam" id="NF003346">
    <property type="entry name" value="PRK04366.1"/>
    <property type="match status" value="1"/>
</dbReference>
<dbReference type="EMBL" id="PVTG01000013">
    <property type="protein sequence ID" value="PRY47513.1"/>
    <property type="molecule type" value="Genomic_DNA"/>
</dbReference>
<dbReference type="InterPro" id="IPR015422">
    <property type="entry name" value="PyrdxlP-dep_Trfase_small"/>
</dbReference>
<dbReference type="GO" id="GO:0004375">
    <property type="term" value="F:glycine dehydrogenase (decarboxylating) activity"/>
    <property type="evidence" value="ECO:0007669"/>
    <property type="project" value="UniProtKB-EC"/>
</dbReference>
<evidence type="ECO:0000256" key="10">
    <source>
        <dbReference type="SAM" id="MobiDB-lite"/>
    </source>
</evidence>
<dbReference type="GO" id="GO:0005829">
    <property type="term" value="C:cytosol"/>
    <property type="evidence" value="ECO:0007669"/>
    <property type="project" value="TreeGrafter"/>
</dbReference>